<proteinExistence type="predicted"/>
<feature type="region of interest" description="Disordered" evidence="1">
    <location>
        <begin position="340"/>
        <end position="364"/>
    </location>
</feature>
<dbReference type="AlphaFoldDB" id="A0AAV0ART8"/>
<dbReference type="Proteomes" id="UP001153365">
    <property type="component" value="Unassembled WGS sequence"/>
</dbReference>
<evidence type="ECO:0000313" key="3">
    <source>
        <dbReference type="Proteomes" id="UP001153365"/>
    </source>
</evidence>
<keyword evidence="3" id="KW-1185">Reference proteome</keyword>
<feature type="compositionally biased region" description="Basic and acidic residues" evidence="1">
    <location>
        <begin position="214"/>
        <end position="225"/>
    </location>
</feature>
<protein>
    <submittedName>
        <fullName evidence="2">Expressed protein</fullName>
    </submittedName>
</protein>
<sequence>MSKNLENSRITRRVDEPYKTASSQFFFNQTYGPSTGSKEPSLVGSQSGILLEQEPLAASFTLSSSPSLSSKENYIPVDFLELDRENDAEDSGDGLLSTTSPFRLLDQSNLGRVHATFRDQDFDQGARHSPMVLKEVFMNDKINESAFCTPESLAKPGLISQKLIKRNHYRTYHTVPSKGQLEIPNLLFKEKVNLQSGYPTPRRKLWWPGMAGERGKAEEERRASDVSEDIPALTKSKRRNTINHYNPCDKNQNNQVPRRRSPRLIEREEQQKDPSSQPSWIQPQLIIFKNTENKNRDETTLTDLLPISSRLRSSLPSTYYHQGQTQKKLNDQASLIKNINHRQKKQKRGTEKRKTFLRSKKKMF</sequence>
<name>A0AAV0ART8_PHAPC</name>
<accession>A0AAV0ART8</accession>
<dbReference type="EMBL" id="CALTRL010001311">
    <property type="protein sequence ID" value="CAH7672058.1"/>
    <property type="molecule type" value="Genomic_DNA"/>
</dbReference>
<gene>
    <name evidence="2" type="ORF">PPACK8108_LOCUS6839</name>
</gene>
<reference evidence="2" key="1">
    <citation type="submission" date="2022-06" db="EMBL/GenBank/DDBJ databases">
        <authorList>
            <consortium name="SYNGENTA / RWTH Aachen University"/>
        </authorList>
    </citation>
    <scope>NUCLEOTIDE SEQUENCE</scope>
</reference>
<comment type="caution">
    <text evidence="2">The sequence shown here is derived from an EMBL/GenBank/DDBJ whole genome shotgun (WGS) entry which is preliminary data.</text>
</comment>
<evidence type="ECO:0000256" key="1">
    <source>
        <dbReference type="SAM" id="MobiDB-lite"/>
    </source>
</evidence>
<evidence type="ECO:0000313" key="2">
    <source>
        <dbReference type="EMBL" id="CAH7672058.1"/>
    </source>
</evidence>
<feature type="compositionally biased region" description="Basic residues" evidence="1">
    <location>
        <begin position="355"/>
        <end position="364"/>
    </location>
</feature>
<organism evidence="2 3">
    <name type="scientific">Phakopsora pachyrhizi</name>
    <name type="common">Asian soybean rust disease fungus</name>
    <dbReference type="NCBI Taxonomy" id="170000"/>
    <lineage>
        <taxon>Eukaryota</taxon>
        <taxon>Fungi</taxon>
        <taxon>Dikarya</taxon>
        <taxon>Basidiomycota</taxon>
        <taxon>Pucciniomycotina</taxon>
        <taxon>Pucciniomycetes</taxon>
        <taxon>Pucciniales</taxon>
        <taxon>Phakopsoraceae</taxon>
        <taxon>Phakopsora</taxon>
    </lineage>
</organism>
<feature type="region of interest" description="Disordered" evidence="1">
    <location>
        <begin position="214"/>
        <end position="260"/>
    </location>
</feature>